<gene>
    <name evidence="14" type="ORF">SE17_11680</name>
</gene>
<dbReference type="PANTHER" id="PTHR10277">
    <property type="entry name" value="HOMOCITRATE SYNTHASE-RELATED"/>
    <property type="match status" value="1"/>
</dbReference>
<dbReference type="InterPro" id="IPR000891">
    <property type="entry name" value="PYR_CT"/>
</dbReference>
<keyword evidence="8" id="KW-0479">Metal-binding</keyword>
<evidence type="ECO:0000256" key="12">
    <source>
        <dbReference type="SAM" id="MobiDB-lite"/>
    </source>
</evidence>
<dbReference type="InterPro" id="IPR050073">
    <property type="entry name" value="2-IPM_HCS-like"/>
</dbReference>
<accession>A0A0P9D284</accession>
<feature type="domain" description="Pyruvate carboxyltransferase" evidence="13">
    <location>
        <begin position="9"/>
        <end position="274"/>
    </location>
</feature>
<dbReference type="EMBL" id="LJCR01000346">
    <property type="protein sequence ID" value="KPV53084.1"/>
    <property type="molecule type" value="Genomic_DNA"/>
</dbReference>
<keyword evidence="6" id="KW-0028">Amino-acid biosynthesis</keyword>
<protein>
    <recommendedName>
        <fullName evidence="4 11">2-isopropylmalate synthase</fullName>
        <ecNumber evidence="3 11">2.3.3.13</ecNumber>
    </recommendedName>
</protein>
<dbReference type="CDD" id="cd07940">
    <property type="entry name" value="DRE_TIM_IPMS"/>
    <property type="match status" value="1"/>
</dbReference>
<evidence type="ECO:0000256" key="8">
    <source>
        <dbReference type="ARBA" id="ARBA00022723"/>
    </source>
</evidence>
<dbReference type="SUPFAM" id="SSF110921">
    <property type="entry name" value="2-isopropylmalate synthase LeuA, allosteric (dimerisation) domain"/>
    <property type="match status" value="1"/>
</dbReference>
<dbReference type="InterPro" id="IPR005671">
    <property type="entry name" value="LeuA_bact_synth"/>
</dbReference>
<evidence type="ECO:0000256" key="10">
    <source>
        <dbReference type="ARBA" id="ARBA00023304"/>
    </source>
</evidence>
<dbReference type="SMART" id="SM00917">
    <property type="entry name" value="LeuA_dimer"/>
    <property type="match status" value="1"/>
</dbReference>
<keyword evidence="5" id="KW-0432">Leucine biosynthesis</keyword>
<comment type="similarity">
    <text evidence="2">Belongs to the alpha-IPM synthase/homocitrate synthase family. LeuA type 1 subfamily.</text>
</comment>
<dbReference type="InterPro" id="IPR054691">
    <property type="entry name" value="LeuA/HCS_post-cat"/>
</dbReference>
<dbReference type="FunFam" id="1.10.238.260:FF:000001">
    <property type="entry name" value="2-isopropylmalate synthase"/>
    <property type="match status" value="1"/>
</dbReference>
<evidence type="ECO:0000256" key="6">
    <source>
        <dbReference type="ARBA" id="ARBA00022605"/>
    </source>
</evidence>
<dbReference type="Gene3D" id="3.20.20.70">
    <property type="entry name" value="Aldolase class I"/>
    <property type="match status" value="1"/>
</dbReference>
<evidence type="ECO:0000256" key="2">
    <source>
        <dbReference type="ARBA" id="ARBA00009396"/>
    </source>
</evidence>
<keyword evidence="10" id="KW-0100">Branched-chain amino acid biosynthesis</keyword>
<keyword evidence="15" id="KW-1185">Reference proteome</keyword>
<dbReference type="FunFam" id="3.20.20.70:FF:000010">
    <property type="entry name" value="2-isopropylmalate synthase"/>
    <property type="match status" value="1"/>
</dbReference>
<dbReference type="GO" id="GO:0046872">
    <property type="term" value="F:metal ion binding"/>
    <property type="evidence" value="ECO:0007669"/>
    <property type="project" value="UniProtKB-KW"/>
</dbReference>
<comment type="caution">
    <text evidence="14">The sequence shown here is derived from an EMBL/GenBank/DDBJ whole genome shotgun (WGS) entry which is preliminary data.</text>
</comment>
<feature type="region of interest" description="Disordered" evidence="12">
    <location>
        <begin position="481"/>
        <end position="500"/>
    </location>
</feature>
<name>A0A0P9D284_9CHLR</name>
<dbReference type="Proteomes" id="UP000050509">
    <property type="component" value="Unassembled WGS sequence"/>
</dbReference>
<feature type="compositionally biased region" description="Basic and acidic residues" evidence="12">
    <location>
        <begin position="483"/>
        <end position="494"/>
    </location>
</feature>
<dbReference type="GO" id="GO:0003852">
    <property type="term" value="F:2-isopropylmalate synthase activity"/>
    <property type="evidence" value="ECO:0007669"/>
    <property type="project" value="UniProtKB-UniRule"/>
</dbReference>
<dbReference type="PROSITE" id="PS50991">
    <property type="entry name" value="PYR_CT"/>
    <property type="match status" value="1"/>
</dbReference>
<dbReference type="PROSITE" id="PS00815">
    <property type="entry name" value="AIPM_HOMOCIT_SYNTH_1"/>
    <property type="match status" value="1"/>
</dbReference>
<evidence type="ECO:0000256" key="5">
    <source>
        <dbReference type="ARBA" id="ARBA00022430"/>
    </source>
</evidence>
<dbReference type="Pfam" id="PF00682">
    <property type="entry name" value="HMGL-like"/>
    <property type="match status" value="1"/>
</dbReference>
<evidence type="ECO:0000313" key="15">
    <source>
        <dbReference type="Proteomes" id="UP000050509"/>
    </source>
</evidence>
<dbReference type="SUPFAM" id="SSF51569">
    <property type="entry name" value="Aldolase"/>
    <property type="match status" value="1"/>
</dbReference>
<evidence type="ECO:0000313" key="14">
    <source>
        <dbReference type="EMBL" id="KPV53084.1"/>
    </source>
</evidence>
<dbReference type="HAMAP" id="MF_01025">
    <property type="entry name" value="LeuA_type1"/>
    <property type="match status" value="1"/>
</dbReference>
<dbReference type="InterPro" id="IPR013709">
    <property type="entry name" value="2-isopropylmalate_synth_dimer"/>
</dbReference>
<sequence>MDSHVTDHVRIFDTTLRDGEQAPGCTMTKDEKLEVARQLGRLGVDIIEAGFPAASPGDWDAVNAIAHEVGTADGPMICGLARANKDDIDKCWTAIEPAAKKRIHTFMSTSDIHLEHQFRKSRGEALELIGEMVTYARSLCDDVEFSPMDAGRSDPQFLKEVLKVAIECGATTLNIPDTVGYTTPEEYYAMIDGIRRNVPGADKVIISTHCHDDLGMAVANSLAGVRAGARQIECTINGIGERAGNASLEEVVMALHTRKEFFGIETQINTRELARASRLVSACTGVHVPPNKAIVGANAFAHESGIHQDGVLKKRETYEIMSAETVGLDGNALVLGKHSGRHAFRTHIEALGYTLSDDEFRHVFTRFKELADKKKLVDDRDIEALIAGEAQRTIAIYTLDYVQVFCGTDVIPTATVRMRGPGDEIKTESAQGTGPVDAVCQAINKIVGEPGELVEFAVNAITEGINATAEVTIRVQEYGTRAAEAEGGKPERRRQPPVFSGYGVNTDTVVAAGEAYVGALNKLF</sequence>
<organism evidence="14 15">
    <name type="scientific">Kouleothrix aurantiaca</name>
    <dbReference type="NCBI Taxonomy" id="186479"/>
    <lineage>
        <taxon>Bacteria</taxon>
        <taxon>Bacillati</taxon>
        <taxon>Chloroflexota</taxon>
        <taxon>Chloroflexia</taxon>
        <taxon>Chloroflexales</taxon>
        <taxon>Roseiflexineae</taxon>
        <taxon>Roseiflexaceae</taxon>
        <taxon>Kouleothrix</taxon>
    </lineage>
</organism>
<evidence type="ECO:0000256" key="11">
    <source>
        <dbReference type="NCBIfam" id="TIGR00973"/>
    </source>
</evidence>
<reference evidence="14 15" key="1">
    <citation type="submission" date="2015-09" db="EMBL/GenBank/DDBJ databases">
        <title>Draft genome sequence of Kouleothrix aurantiaca JCM 19913.</title>
        <authorList>
            <person name="Hemp J."/>
        </authorList>
    </citation>
    <scope>NUCLEOTIDE SEQUENCE [LARGE SCALE GENOMIC DNA]</scope>
    <source>
        <strain evidence="14 15">COM-B</strain>
    </source>
</reference>
<dbReference type="InterPro" id="IPR002034">
    <property type="entry name" value="AIPM/Hcit_synth_CS"/>
</dbReference>
<dbReference type="Pfam" id="PF08502">
    <property type="entry name" value="LeuA_dimer"/>
    <property type="match status" value="1"/>
</dbReference>
<keyword evidence="9" id="KW-0464">Manganese</keyword>
<feature type="non-terminal residue" evidence="14">
    <location>
        <position position="524"/>
    </location>
</feature>
<dbReference type="PANTHER" id="PTHR10277:SF9">
    <property type="entry name" value="2-ISOPROPYLMALATE SYNTHASE 1, CHLOROPLASTIC-RELATED"/>
    <property type="match status" value="1"/>
</dbReference>
<dbReference type="PROSITE" id="PS00816">
    <property type="entry name" value="AIPM_HOMOCIT_SYNTH_2"/>
    <property type="match status" value="1"/>
</dbReference>
<evidence type="ECO:0000256" key="7">
    <source>
        <dbReference type="ARBA" id="ARBA00022679"/>
    </source>
</evidence>
<keyword evidence="14" id="KW-0012">Acyltransferase</keyword>
<proteinExistence type="inferred from homology"/>
<dbReference type="InterPro" id="IPR013785">
    <property type="entry name" value="Aldolase_TIM"/>
</dbReference>
<dbReference type="NCBIfam" id="TIGR00973">
    <property type="entry name" value="leuA_bact"/>
    <property type="match status" value="1"/>
</dbReference>
<comment type="pathway">
    <text evidence="1">Amino-acid biosynthesis; L-leucine biosynthesis; L-leucine from 3-methyl-2-oxobutanoate: step 1/4.</text>
</comment>
<dbReference type="InterPro" id="IPR036230">
    <property type="entry name" value="LeuA_allosteric_dom_sf"/>
</dbReference>
<dbReference type="NCBIfam" id="NF002086">
    <property type="entry name" value="PRK00915.1-3"/>
    <property type="match status" value="1"/>
</dbReference>
<evidence type="ECO:0000256" key="3">
    <source>
        <dbReference type="ARBA" id="ARBA00012973"/>
    </source>
</evidence>
<dbReference type="Pfam" id="PF22617">
    <property type="entry name" value="HCS_D2"/>
    <property type="match status" value="1"/>
</dbReference>
<dbReference type="UniPathway" id="UPA00048">
    <property type="reaction ID" value="UER00070"/>
</dbReference>
<dbReference type="AlphaFoldDB" id="A0A0P9D284"/>
<dbReference type="Gene3D" id="3.30.160.270">
    <property type="match status" value="1"/>
</dbReference>
<evidence type="ECO:0000259" key="13">
    <source>
        <dbReference type="PROSITE" id="PS50991"/>
    </source>
</evidence>
<dbReference type="GO" id="GO:0009098">
    <property type="term" value="P:L-leucine biosynthetic process"/>
    <property type="evidence" value="ECO:0007669"/>
    <property type="project" value="UniProtKB-UniRule"/>
</dbReference>
<evidence type="ECO:0000256" key="4">
    <source>
        <dbReference type="ARBA" id="ARBA00018198"/>
    </source>
</evidence>
<evidence type="ECO:0000256" key="1">
    <source>
        <dbReference type="ARBA" id="ARBA00004689"/>
    </source>
</evidence>
<dbReference type="EC" id="2.3.3.13" evidence="3 11"/>
<evidence type="ECO:0000256" key="9">
    <source>
        <dbReference type="ARBA" id="ARBA00023211"/>
    </source>
</evidence>
<keyword evidence="7 14" id="KW-0808">Transferase</keyword>
<dbReference type="Gene3D" id="1.10.238.260">
    <property type="match status" value="1"/>
</dbReference>